<dbReference type="GO" id="GO:0016811">
    <property type="term" value="F:hydrolase activity, acting on carbon-nitrogen (but not peptide) bonds, in linear amides"/>
    <property type="evidence" value="ECO:0007669"/>
    <property type="project" value="TreeGrafter"/>
</dbReference>
<dbReference type="Pfam" id="PF02633">
    <property type="entry name" value="Creatininase"/>
    <property type="match status" value="1"/>
</dbReference>
<dbReference type="InterPro" id="IPR003785">
    <property type="entry name" value="Creatininase/forma_Hydrolase"/>
</dbReference>
<dbReference type="PANTHER" id="PTHR35005">
    <property type="entry name" value="3-DEHYDRO-SCYLLO-INOSOSE HYDROLASE"/>
    <property type="match status" value="1"/>
</dbReference>
<keyword evidence="3 6" id="KW-0378">Hydrolase</keyword>
<sequence>MTPINEKASFLWEHKSWPEIEDYLKTTDTVILPCGAIEQHGPHLPVDIDYFDAKYMAYKVAEACQDPKPLVLPTIPFGVSYHHEDFKGTLSVTNDALSRFVYDIGMGLAKNGIKKIIILNGHGDNAPTLSYAAQMINRDAKIFVCVDTGETSDVDLYRLIDTPNDIHAGEIETSTTLAVRPDMVDMSKAVNQTLEFGSKFLDYDNEQGVSWYAHTHKLSQSGVMGDATKATAEKGEIMWQLMIRNMVKFVESIKSTPLEDLYQKRY</sequence>
<comment type="cofactor">
    <cofactor evidence="1">
        <name>Zn(2+)</name>
        <dbReference type="ChEBI" id="CHEBI:29105"/>
    </cofactor>
</comment>
<evidence type="ECO:0000256" key="4">
    <source>
        <dbReference type="ARBA" id="ARBA00022833"/>
    </source>
</evidence>
<dbReference type="PANTHER" id="PTHR35005:SF1">
    <property type="entry name" value="2-AMINO-5-FORMYLAMINO-6-RIBOSYLAMINOPYRIMIDIN-4(3H)-ONE 5'-MONOPHOSPHATE DEFORMYLASE"/>
    <property type="match status" value="1"/>
</dbReference>
<reference evidence="6 7" key="1">
    <citation type="submission" date="2019-03" db="EMBL/GenBank/DDBJ databases">
        <title>Genomic Encyclopedia of Archaeal and Bacterial Type Strains, Phase II (KMG-II): from individual species to whole genera.</title>
        <authorList>
            <person name="Goeker M."/>
        </authorList>
    </citation>
    <scope>NUCLEOTIDE SEQUENCE [LARGE SCALE GENOMIC DNA]</scope>
    <source>
        <strain evidence="6 7">DSM 18435</strain>
    </source>
</reference>
<keyword evidence="7" id="KW-1185">Reference proteome</keyword>
<comment type="similarity">
    <text evidence="5">Belongs to the creatininase superfamily.</text>
</comment>
<dbReference type="Gene3D" id="3.40.50.10310">
    <property type="entry name" value="Creatininase"/>
    <property type="match status" value="1"/>
</dbReference>
<comment type="caution">
    <text evidence="6">The sequence shown here is derived from an EMBL/GenBank/DDBJ whole genome shotgun (WGS) entry which is preliminary data.</text>
</comment>
<evidence type="ECO:0000256" key="1">
    <source>
        <dbReference type="ARBA" id="ARBA00001947"/>
    </source>
</evidence>
<dbReference type="InterPro" id="IPR024087">
    <property type="entry name" value="Creatininase-like_sf"/>
</dbReference>
<dbReference type="EMBL" id="SNYI01000001">
    <property type="protein sequence ID" value="TDQ32291.1"/>
    <property type="molecule type" value="Genomic_DNA"/>
</dbReference>
<dbReference type="GO" id="GO:0046872">
    <property type="term" value="F:metal ion binding"/>
    <property type="evidence" value="ECO:0007669"/>
    <property type="project" value="UniProtKB-KW"/>
</dbReference>
<dbReference type="AlphaFoldDB" id="A0A4V3D3Y7"/>
<evidence type="ECO:0000256" key="2">
    <source>
        <dbReference type="ARBA" id="ARBA00022723"/>
    </source>
</evidence>
<dbReference type="GO" id="GO:0009231">
    <property type="term" value="P:riboflavin biosynthetic process"/>
    <property type="evidence" value="ECO:0007669"/>
    <property type="project" value="TreeGrafter"/>
</dbReference>
<proteinExistence type="inferred from homology"/>
<name>A0A4V3D3Y7_9FLAO</name>
<evidence type="ECO:0000256" key="3">
    <source>
        <dbReference type="ARBA" id="ARBA00022801"/>
    </source>
</evidence>
<dbReference type="RefSeq" id="WP_133642369.1">
    <property type="nucleotide sequence ID" value="NZ_JBFIMA010000016.1"/>
</dbReference>
<dbReference type="Proteomes" id="UP000295468">
    <property type="component" value="Unassembled WGS sequence"/>
</dbReference>
<dbReference type="OrthoDB" id="9801445at2"/>
<keyword evidence="4" id="KW-0862">Zinc</keyword>
<dbReference type="SUPFAM" id="SSF102215">
    <property type="entry name" value="Creatininase"/>
    <property type="match status" value="1"/>
</dbReference>
<evidence type="ECO:0000256" key="5">
    <source>
        <dbReference type="ARBA" id="ARBA00024029"/>
    </source>
</evidence>
<evidence type="ECO:0000313" key="7">
    <source>
        <dbReference type="Proteomes" id="UP000295468"/>
    </source>
</evidence>
<keyword evidence="2" id="KW-0479">Metal-binding</keyword>
<gene>
    <name evidence="6" type="ORF">CLV82_0114</name>
</gene>
<organism evidence="6 7">
    <name type="scientific">Zeaxanthinibacter enoshimensis</name>
    <dbReference type="NCBI Taxonomy" id="392009"/>
    <lineage>
        <taxon>Bacteria</taxon>
        <taxon>Pseudomonadati</taxon>
        <taxon>Bacteroidota</taxon>
        <taxon>Flavobacteriia</taxon>
        <taxon>Flavobacteriales</taxon>
        <taxon>Flavobacteriaceae</taxon>
        <taxon>Zeaxanthinibacter</taxon>
    </lineage>
</organism>
<evidence type="ECO:0000313" key="6">
    <source>
        <dbReference type="EMBL" id="TDQ32291.1"/>
    </source>
</evidence>
<accession>A0A4V3D3Y7</accession>
<protein>
    <submittedName>
        <fullName evidence="6">Creatinine amidohydrolase</fullName>
    </submittedName>
</protein>